<dbReference type="Proteomes" id="UP001066276">
    <property type="component" value="Chromosome 1_2"/>
</dbReference>
<evidence type="ECO:0000313" key="2">
    <source>
        <dbReference type="EMBL" id="KAJ1206740.1"/>
    </source>
</evidence>
<name>A0AAV7W1J1_PLEWA</name>
<proteinExistence type="predicted"/>
<keyword evidence="3" id="KW-1185">Reference proteome</keyword>
<gene>
    <name evidence="2" type="ORF">NDU88_002141</name>
</gene>
<protein>
    <submittedName>
        <fullName evidence="2">Uncharacterized protein</fullName>
    </submittedName>
</protein>
<feature type="region of interest" description="Disordered" evidence="1">
    <location>
        <begin position="38"/>
        <end position="119"/>
    </location>
</feature>
<feature type="compositionally biased region" description="Basic and acidic residues" evidence="1">
    <location>
        <begin position="88"/>
        <end position="102"/>
    </location>
</feature>
<comment type="caution">
    <text evidence="2">The sequence shown here is derived from an EMBL/GenBank/DDBJ whole genome shotgun (WGS) entry which is preliminary data.</text>
</comment>
<evidence type="ECO:0000313" key="3">
    <source>
        <dbReference type="Proteomes" id="UP001066276"/>
    </source>
</evidence>
<organism evidence="2 3">
    <name type="scientific">Pleurodeles waltl</name>
    <name type="common">Iberian ribbed newt</name>
    <dbReference type="NCBI Taxonomy" id="8319"/>
    <lineage>
        <taxon>Eukaryota</taxon>
        <taxon>Metazoa</taxon>
        <taxon>Chordata</taxon>
        <taxon>Craniata</taxon>
        <taxon>Vertebrata</taxon>
        <taxon>Euteleostomi</taxon>
        <taxon>Amphibia</taxon>
        <taxon>Batrachia</taxon>
        <taxon>Caudata</taxon>
        <taxon>Salamandroidea</taxon>
        <taxon>Salamandridae</taxon>
        <taxon>Pleurodelinae</taxon>
        <taxon>Pleurodeles</taxon>
    </lineage>
</organism>
<feature type="compositionally biased region" description="Polar residues" evidence="1">
    <location>
        <begin position="106"/>
        <end position="119"/>
    </location>
</feature>
<dbReference type="AlphaFoldDB" id="A0AAV7W1J1"/>
<evidence type="ECO:0000256" key="1">
    <source>
        <dbReference type="SAM" id="MobiDB-lite"/>
    </source>
</evidence>
<feature type="region of interest" description="Disordered" evidence="1">
    <location>
        <begin position="158"/>
        <end position="209"/>
    </location>
</feature>
<accession>A0AAV7W1J1</accession>
<dbReference type="EMBL" id="JANPWB010000002">
    <property type="protein sequence ID" value="KAJ1206740.1"/>
    <property type="molecule type" value="Genomic_DNA"/>
</dbReference>
<feature type="compositionally biased region" description="Low complexity" evidence="1">
    <location>
        <begin position="158"/>
        <end position="167"/>
    </location>
</feature>
<sequence length="209" mass="21858">MVCVLPNTCTWLGPSSPMLHLCCTCVLQCGFCVTPMRLPPGRPSSPEGSREIDIGQRSSMRPPTHHGAARQKMERVADPAGPGPEAETSSKSETARGEEGRVDTGGPNQQSAAKQHSPSVVAQMVSLSHAASLMQERGSLLTAVPLGPRGRAPVKLLAPAPAAAPGVRRLRQPQGKLRSQRTRDHDPSMGAGSLLPHGPPPSPSGSQVV</sequence>
<reference evidence="2" key="1">
    <citation type="journal article" date="2022" name="bioRxiv">
        <title>Sequencing and chromosome-scale assembly of the giantPleurodeles waltlgenome.</title>
        <authorList>
            <person name="Brown T."/>
            <person name="Elewa A."/>
            <person name="Iarovenko S."/>
            <person name="Subramanian E."/>
            <person name="Araus A.J."/>
            <person name="Petzold A."/>
            <person name="Susuki M."/>
            <person name="Suzuki K.-i.T."/>
            <person name="Hayashi T."/>
            <person name="Toyoda A."/>
            <person name="Oliveira C."/>
            <person name="Osipova E."/>
            <person name="Leigh N.D."/>
            <person name="Simon A."/>
            <person name="Yun M.H."/>
        </authorList>
    </citation>
    <scope>NUCLEOTIDE SEQUENCE</scope>
    <source>
        <strain evidence="2">20211129_DDA</strain>
        <tissue evidence="2">Liver</tissue>
    </source>
</reference>